<accession>A0A8I2YHA7</accession>
<dbReference type="OrthoDB" id="6509908at2759"/>
<sequence>MFIPYFYISDYAQSRHMSSKAAFSVLSIMNAGSVFGRIAPAWLSDKIGCFNLLCPCAFLSGLTCLVFWMFGEGPISIIVFAALYGLLSGAIISVVNPCVSQISHMREIGTCIGPLYTLISVPGFGRHLGLV</sequence>
<dbReference type="PANTHER" id="PTHR11360:SF177">
    <property type="entry name" value="RIBOFLAVIN TRANSPORTER MCH5"/>
    <property type="match status" value="1"/>
</dbReference>
<organism evidence="2 3">
    <name type="scientific">Boletus reticuloceps</name>
    <dbReference type="NCBI Taxonomy" id="495285"/>
    <lineage>
        <taxon>Eukaryota</taxon>
        <taxon>Fungi</taxon>
        <taxon>Dikarya</taxon>
        <taxon>Basidiomycota</taxon>
        <taxon>Agaricomycotina</taxon>
        <taxon>Agaricomycetes</taxon>
        <taxon>Agaricomycetidae</taxon>
        <taxon>Boletales</taxon>
        <taxon>Boletineae</taxon>
        <taxon>Boletaceae</taxon>
        <taxon>Boletoideae</taxon>
        <taxon>Boletus</taxon>
    </lineage>
</organism>
<evidence type="ECO:0000313" key="3">
    <source>
        <dbReference type="Proteomes" id="UP000683000"/>
    </source>
</evidence>
<keyword evidence="3" id="KW-1185">Reference proteome</keyword>
<proteinExistence type="predicted"/>
<dbReference type="InterPro" id="IPR036259">
    <property type="entry name" value="MFS_trans_sf"/>
</dbReference>
<evidence type="ECO:0000313" key="2">
    <source>
        <dbReference type="EMBL" id="KAG6371727.1"/>
    </source>
</evidence>
<name>A0A8I2YHA7_9AGAM</name>
<comment type="caution">
    <text evidence="2">The sequence shown here is derived from an EMBL/GenBank/DDBJ whole genome shotgun (WGS) entry which is preliminary data.</text>
</comment>
<gene>
    <name evidence="2" type="ORF">JVT61DRAFT_9075</name>
</gene>
<keyword evidence="1" id="KW-0812">Transmembrane</keyword>
<dbReference type="EMBL" id="JAGFBS010000032">
    <property type="protein sequence ID" value="KAG6371727.1"/>
    <property type="molecule type" value="Genomic_DNA"/>
</dbReference>
<dbReference type="Proteomes" id="UP000683000">
    <property type="component" value="Unassembled WGS sequence"/>
</dbReference>
<reference evidence="2" key="1">
    <citation type="submission" date="2021-03" db="EMBL/GenBank/DDBJ databases">
        <title>Evolutionary innovations through gain and loss of genes in the ectomycorrhizal Boletales.</title>
        <authorList>
            <person name="Wu G."/>
            <person name="Miyauchi S."/>
            <person name="Morin E."/>
            <person name="Yang Z.-L."/>
            <person name="Xu J."/>
            <person name="Martin F.M."/>
        </authorList>
    </citation>
    <scope>NUCLEOTIDE SEQUENCE</scope>
    <source>
        <strain evidence="2">BR01</strain>
    </source>
</reference>
<protein>
    <submittedName>
        <fullName evidence="2">Major facilitator superfamily domain-containing protein</fullName>
    </submittedName>
</protein>
<dbReference type="AlphaFoldDB" id="A0A8I2YHA7"/>
<evidence type="ECO:0000256" key="1">
    <source>
        <dbReference type="SAM" id="Phobius"/>
    </source>
</evidence>
<dbReference type="SUPFAM" id="SSF103473">
    <property type="entry name" value="MFS general substrate transporter"/>
    <property type="match status" value="1"/>
</dbReference>
<feature type="transmembrane region" description="Helical" evidence="1">
    <location>
        <begin position="77"/>
        <end position="99"/>
    </location>
</feature>
<dbReference type="PANTHER" id="PTHR11360">
    <property type="entry name" value="MONOCARBOXYLATE TRANSPORTER"/>
    <property type="match status" value="1"/>
</dbReference>
<keyword evidence="1" id="KW-0472">Membrane</keyword>
<dbReference type="InterPro" id="IPR050327">
    <property type="entry name" value="Proton-linked_MCT"/>
</dbReference>
<keyword evidence="1" id="KW-1133">Transmembrane helix</keyword>
<feature type="transmembrane region" description="Helical" evidence="1">
    <location>
        <begin position="50"/>
        <end position="71"/>
    </location>
</feature>
<dbReference type="Gene3D" id="1.20.1250.20">
    <property type="entry name" value="MFS general substrate transporter like domains"/>
    <property type="match status" value="1"/>
</dbReference>